<feature type="transmembrane region" description="Helical" evidence="9">
    <location>
        <begin position="260"/>
        <end position="278"/>
    </location>
</feature>
<feature type="transmembrane region" description="Helical" evidence="9">
    <location>
        <begin position="88"/>
        <end position="113"/>
    </location>
</feature>
<organism evidence="10 11">
    <name type="scientific">Nocardia aurea</name>
    <dbReference type="NCBI Taxonomy" id="2144174"/>
    <lineage>
        <taxon>Bacteria</taxon>
        <taxon>Bacillati</taxon>
        <taxon>Actinomycetota</taxon>
        <taxon>Actinomycetes</taxon>
        <taxon>Mycobacteriales</taxon>
        <taxon>Nocardiaceae</taxon>
        <taxon>Nocardia</taxon>
    </lineage>
</organism>
<comment type="similarity">
    <text evidence="2">Belongs to the autoinducer-2 exporter (AI-2E) (TC 2.A.86) family.</text>
</comment>
<accession>A0ABV3FL31</accession>
<feature type="transmembrane region" description="Helical" evidence="9">
    <location>
        <begin position="34"/>
        <end position="52"/>
    </location>
</feature>
<feature type="transmembrane region" description="Helical" evidence="9">
    <location>
        <begin position="328"/>
        <end position="355"/>
    </location>
</feature>
<keyword evidence="3" id="KW-0813">Transport</keyword>
<dbReference type="PANTHER" id="PTHR21716">
    <property type="entry name" value="TRANSMEMBRANE PROTEIN"/>
    <property type="match status" value="1"/>
</dbReference>
<keyword evidence="6 9" id="KW-1133">Transmembrane helix</keyword>
<evidence type="ECO:0000256" key="5">
    <source>
        <dbReference type="ARBA" id="ARBA00022692"/>
    </source>
</evidence>
<evidence type="ECO:0000256" key="6">
    <source>
        <dbReference type="ARBA" id="ARBA00022989"/>
    </source>
</evidence>
<dbReference type="Pfam" id="PF01594">
    <property type="entry name" value="AI-2E_transport"/>
    <property type="match status" value="1"/>
</dbReference>
<dbReference type="RefSeq" id="WP_357779178.1">
    <property type="nucleotide sequence ID" value="NZ_JBFAKC010000001.1"/>
</dbReference>
<gene>
    <name evidence="10" type="ORF">AB0I48_01025</name>
</gene>
<evidence type="ECO:0000256" key="3">
    <source>
        <dbReference type="ARBA" id="ARBA00022448"/>
    </source>
</evidence>
<sequence length="397" mass="42706">MVDPPADEESVVVSPSASRTADRARRMPPWLPKAMVLAFVLLGVYELGTWAVHRLLGLFVVLLVAFFVSLAMEPAVDALAARGMPRGLATGLVFVVLFACLVGFSAALGILLVETVDNVVGETPRLLNESVEWINRTFDQDFTVTQLRERLLKDSDVISAYAERAANNAWGLSNTILGGLVRFLMIALFSIYLTAYGPRMRRSICSLLPPRRHDAVLRAWDLAIEKTGGYLYSRALLAAISAIAHGVFLAILGIPDAVALGIWFGVIASFVPTVGTYIAGILPVLVALTVSPIDAVWILIFVVVYQLFQDYILQPRLTARTVDVNPAVALLAVLGGGALLGAVGALLAIPATATVQAFLSLYIRRYDVPDDPRIDHTAREALSDKSADAGGDDTPAR</sequence>
<dbReference type="InterPro" id="IPR002549">
    <property type="entry name" value="AI-2E-like"/>
</dbReference>
<evidence type="ECO:0000313" key="11">
    <source>
        <dbReference type="Proteomes" id="UP001551695"/>
    </source>
</evidence>
<comment type="caution">
    <text evidence="10">The sequence shown here is derived from an EMBL/GenBank/DDBJ whole genome shotgun (WGS) entry which is preliminary data.</text>
</comment>
<feature type="transmembrane region" description="Helical" evidence="9">
    <location>
        <begin position="235"/>
        <end position="254"/>
    </location>
</feature>
<keyword evidence="11" id="KW-1185">Reference proteome</keyword>
<keyword evidence="7 9" id="KW-0472">Membrane</keyword>
<evidence type="ECO:0000256" key="9">
    <source>
        <dbReference type="SAM" id="Phobius"/>
    </source>
</evidence>
<evidence type="ECO:0000256" key="8">
    <source>
        <dbReference type="SAM" id="MobiDB-lite"/>
    </source>
</evidence>
<keyword evidence="4" id="KW-1003">Cell membrane</keyword>
<comment type="subcellular location">
    <subcellularLocation>
        <location evidence="1">Cell membrane</location>
        <topology evidence="1">Multi-pass membrane protein</topology>
    </subcellularLocation>
</comment>
<name>A0ABV3FL31_9NOCA</name>
<evidence type="ECO:0000256" key="7">
    <source>
        <dbReference type="ARBA" id="ARBA00023136"/>
    </source>
</evidence>
<evidence type="ECO:0000313" key="10">
    <source>
        <dbReference type="EMBL" id="MEV0706127.1"/>
    </source>
</evidence>
<reference evidence="10 11" key="1">
    <citation type="submission" date="2024-06" db="EMBL/GenBank/DDBJ databases">
        <title>The Natural Products Discovery Center: Release of the First 8490 Sequenced Strains for Exploring Actinobacteria Biosynthetic Diversity.</title>
        <authorList>
            <person name="Kalkreuter E."/>
            <person name="Kautsar S.A."/>
            <person name="Yang D."/>
            <person name="Bader C.D."/>
            <person name="Teijaro C.N."/>
            <person name="Fluegel L."/>
            <person name="Davis C.M."/>
            <person name="Simpson J.R."/>
            <person name="Lauterbach L."/>
            <person name="Steele A.D."/>
            <person name="Gui C."/>
            <person name="Meng S."/>
            <person name="Li G."/>
            <person name="Viehrig K."/>
            <person name="Ye F."/>
            <person name="Su P."/>
            <person name="Kiefer A.F."/>
            <person name="Nichols A."/>
            <person name="Cepeda A.J."/>
            <person name="Yan W."/>
            <person name="Fan B."/>
            <person name="Jiang Y."/>
            <person name="Adhikari A."/>
            <person name="Zheng C.-J."/>
            <person name="Schuster L."/>
            <person name="Cowan T.M."/>
            <person name="Smanski M.J."/>
            <person name="Chevrette M.G."/>
            <person name="De Carvalho L.P.S."/>
            <person name="Shen B."/>
        </authorList>
    </citation>
    <scope>NUCLEOTIDE SEQUENCE [LARGE SCALE GENOMIC DNA]</scope>
    <source>
        <strain evidence="10 11">NPDC050403</strain>
    </source>
</reference>
<feature type="transmembrane region" description="Helical" evidence="9">
    <location>
        <begin position="285"/>
        <end position="308"/>
    </location>
</feature>
<evidence type="ECO:0000256" key="4">
    <source>
        <dbReference type="ARBA" id="ARBA00022475"/>
    </source>
</evidence>
<feature type="transmembrane region" description="Helical" evidence="9">
    <location>
        <begin position="58"/>
        <end position="76"/>
    </location>
</feature>
<evidence type="ECO:0000256" key="2">
    <source>
        <dbReference type="ARBA" id="ARBA00009773"/>
    </source>
</evidence>
<feature type="compositionally biased region" description="Basic and acidic residues" evidence="8">
    <location>
        <begin position="377"/>
        <end position="387"/>
    </location>
</feature>
<protein>
    <submittedName>
        <fullName evidence="10">AI-2E family transporter</fullName>
    </submittedName>
</protein>
<proteinExistence type="inferred from homology"/>
<feature type="region of interest" description="Disordered" evidence="8">
    <location>
        <begin position="377"/>
        <end position="397"/>
    </location>
</feature>
<keyword evidence="5 9" id="KW-0812">Transmembrane</keyword>
<evidence type="ECO:0000256" key="1">
    <source>
        <dbReference type="ARBA" id="ARBA00004651"/>
    </source>
</evidence>
<dbReference type="EMBL" id="JBFAKC010000001">
    <property type="protein sequence ID" value="MEV0706127.1"/>
    <property type="molecule type" value="Genomic_DNA"/>
</dbReference>
<feature type="transmembrane region" description="Helical" evidence="9">
    <location>
        <begin position="176"/>
        <end position="195"/>
    </location>
</feature>
<dbReference type="Proteomes" id="UP001551695">
    <property type="component" value="Unassembled WGS sequence"/>
</dbReference>
<dbReference type="PANTHER" id="PTHR21716:SF53">
    <property type="entry name" value="PERMEASE PERM-RELATED"/>
    <property type="match status" value="1"/>
</dbReference>